<feature type="transmembrane region" description="Helical" evidence="1">
    <location>
        <begin position="41"/>
        <end position="65"/>
    </location>
</feature>
<dbReference type="InterPro" id="IPR008756">
    <property type="entry name" value="Peptidase_M56"/>
</dbReference>
<keyword evidence="1" id="KW-1133">Transmembrane helix</keyword>
<gene>
    <name evidence="3" type="ORF">FL622_10780</name>
</gene>
<feature type="transmembrane region" description="Helical" evidence="1">
    <location>
        <begin position="104"/>
        <end position="123"/>
    </location>
</feature>
<evidence type="ECO:0000313" key="3">
    <source>
        <dbReference type="EMBL" id="TRO80568.1"/>
    </source>
</evidence>
<dbReference type="InterPro" id="IPR052173">
    <property type="entry name" value="Beta-lactam_resp_regulator"/>
</dbReference>
<dbReference type="OrthoDB" id="292566at2"/>
<keyword evidence="1" id="KW-0812">Transmembrane</keyword>
<dbReference type="CDD" id="cd07326">
    <property type="entry name" value="M56_BlaR1_MecR1_like"/>
    <property type="match status" value="1"/>
</dbReference>
<dbReference type="Gene3D" id="3.30.2010.10">
    <property type="entry name" value="Metalloproteases ('zincins'), catalytic domain"/>
    <property type="match status" value="1"/>
</dbReference>
<feature type="domain" description="Peptidase M56" evidence="2">
    <location>
        <begin position="157"/>
        <end position="237"/>
    </location>
</feature>
<proteinExistence type="predicted"/>
<evidence type="ECO:0000259" key="2">
    <source>
        <dbReference type="Pfam" id="PF05569"/>
    </source>
</evidence>
<dbReference type="AlphaFoldDB" id="A0A550JBD8"/>
<evidence type="ECO:0000256" key="1">
    <source>
        <dbReference type="SAM" id="Phobius"/>
    </source>
</evidence>
<dbReference type="Proteomes" id="UP000317155">
    <property type="component" value="Unassembled WGS sequence"/>
</dbReference>
<dbReference type="PANTHER" id="PTHR34978">
    <property type="entry name" value="POSSIBLE SENSOR-TRANSDUCER PROTEIN BLAR"/>
    <property type="match status" value="1"/>
</dbReference>
<feature type="transmembrane region" description="Helical" evidence="1">
    <location>
        <begin position="6"/>
        <end position="29"/>
    </location>
</feature>
<accession>A0A550JBD8</accession>
<reference evidence="3 4" key="1">
    <citation type="submission" date="2019-07" db="EMBL/GenBank/DDBJ databases">
        <title>Insights of Desulfuromonas acetexigens electromicrobiology.</title>
        <authorList>
            <person name="Katuri K."/>
            <person name="Sapireddy V."/>
            <person name="Shaw D.R."/>
            <person name="Saikaly P."/>
        </authorList>
    </citation>
    <scope>NUCLEOTIDE SEQUENCE [LARGE SCALE GENOMIC DNA]</scope>
    <source>
        <strain evidence="3 4">2873</strain>
    </source>
</reference>
<organism evidence="3 4">
    <name type="scientific">Trichloromonas acetexigens</name>
    <dbReference type="NCBI Taxonomy" id="38815"/>
    <lineage>
        <taxon>Bacteria</taxon>
        <taxon>Pseudomonadati</taxon>
        <taxon>Thermodesulfobacteriota</taxon>
        <taxon>Desulfuromonadia</taxon>
        <taxon>Desulfuromonadales</taxon>
        <taxon>Trichloromonadaceae</taxon>
        <taxon>Trichloromonas</taxon>
    </lineage>
</organism>
<comment type="caution">
    <text evidence="3">The sequence shown here is derived from an EMBL/GenBank/DDBJ whole genome shotgun (WGS) entry which is preliminary data.</text>
</comment>
<dbReference type="Pfam" id="PF05569">
    <property type="entry name" value="Peptidase_M56"/>
    <property type="match status" value="1"/>
</dbReference>
<evidence type="ECO:0000313" key="4">
    <source>
        <dbReference type="Proteomes" id="UP000317155"/>
    </source>
</evidence>
<keyword evidence="1" id="KW-0472">Membrane</keyword>
<dbReference type="RefSeq" id="WP_140396680.1">
    <property type="nucleotide sequence ID" value="NZ_FOJJ01000039.1"/>
</dbReference>
<name>A0A550JBD8_9BACT</name>
<keyword evidence="4" id="KW-1185">Reference proteome</keyword>
<dbReference type="PANTHER" id="PTHR34978:SF3">
    <property type="entry name" value="SLR0241 PROTEIN"/>
    <property type="match status" value="1"/>
</dbReference>
<sequence length="323" mass="35467">MESLLWAFGATVVVGLGAGVVLGVVYPLLRKGLLKRQPRRRATILLLLATAPGSLGLFFAGLLFISSLMEFLGISAGHCHNHAERFPHICLSEPAIFGSGILPGYLYVPAALLLAMFLARQAIHLRENFRLKTALRQAEVEGGLDCSLVQWRKPAAVTVGFWSPKVFLSTTLARTLTPEQLQVVLAHEQAHVRHRDPLRQYLARTASVFYPGRVRGLIREDLALATEQACDEQAAEKTGDRLLVAETIIAVERLLGLSLKESQPFSVGFSGSQSILRIEALLAGGDYSDPVFPDWLLFSPPLFLTHLVLPGPVHYLTELVIRH</sequence>
<protein>
    <submittedName>
        <fullName evidence="3">M56 family metallopeptidase</fullName>
    </submittedName>
</protein>
<dbReference type="EMBL" id="VJVV01000007">
    <property type="protein sequence ID" value="TRO80568.1"/>
    <property type="molecule type" value="Genomic_DNA"/>
</dbReference>